<dbReference type="EMBL" id="JAVIJF010000047">
    <property type="protein sequence ID" value="MDX8529278.1"/>
    <property type="molecule type" value="Genomic_DNA"/>
</dbReference>
<accession>A0ABU4ZV35</accession>
<proteinExistence type="predicted"/>
<reference evidence="1 2" key="1">
    <citation type="submission" date="2023-08" db="EMBL/GenBank/DDBJ databases">
        <title>Implementing the SeqCode for naming new Mesorhizobium species isolated from Vachellia karroo root nodules.</title>
        <authorList>
            <person name="Van Lill M."/>
        </authorList>
    </citation>
    <scope>NUCLEOTIDE SEQUENCE [LARGE SCALE GENOMIC DNA]</scope>
    <source>
        <strain evidence="1 2">MSK 1335</strain>
    </source>
</reference>
<name>A0ABU4ZV35_9HYPH</name>
<sequence>MTVDNIVPFPRRRRSPDVTPEMAAKIKCLLDIGMAQHNIAAHFRIKVPRRLAIFAA</sequence>
<gene>
    <name evidence="1" type="ORF">RFM68_33135</name>
</gene>
<dbReference type="Proteomes" id="UP001276840">
    <property type="component" value="Unassembled WGS sequence"/>
</dbReference>
<evidence type="ECO:0000313" key="1">
    <source>
        <dbReference type="EMBL" id="MDX8529278.1"/>
    </source>
</evidence>
<comment type="caution">
    <text evidence="1">The sequence shown here is derived from an EMBL/GenBank/DDBJ whole genome shotgun (WGS) entry which is preliminary data.</text>
</comment>
<keyword evidence="2" id="KW-1185">Reference proteome</keyword>
<evidence type="ECO:0000313" key="2">
    <source>
        <dbReference type="Proteomes" id="UP001276840"/>
    </source>
</evidence>
<dbReference type="RefSeq" id="WP_320237147.1">
    <property type="nucleotide sequence ID" value="NZ_JAVIJF010000047.1"/>
</dbReference>
<evidence type="ECO:0008006" key="3">
    <source>
        <dbReference type="Google" id="ProtNLM"/>
    </source>
</evidence>
<organism evidence="1 2">
    <name type="scientific">Mesorhizobium montanum</name>
    <dbReference type="NCBI Taxonomy" id="3072323"/>
    <lineage>
        <taxon>Bacteria</taxon>
        <taxon>Pseudomonadati</taxon>
        <taxon>Pseudomonadota</taxon>
        <taxon>Alphaproteobacteria</taxon>
        <taxon>Hyphomicrobiales</taxon>
        <taxon>Phyllobacteriaceae</taxon>
        <taxon>Mesorhizobium</taxon>
    </lineage>
</organism>
<protein>
    <recommendedName>
        <fullName evidence="3">Transposase</fullName>
    </recommendedName>
</protein>